<accession>A0A432M7L6</accession>
<keyword evidence="2" id="KW-1185">Reference proteome</keyword>
<evidence type="ECO:0000313" key="2">
    <source>
        <dbReference type="Proteomes" id="UP000274358"/>
    </source>
</evidence>
<organism evidence="1 2">
    <name type="scientific">Dyella choica</name>
    <dbReference type="NCBI Taxonomy" id="1927959"/>
    <lineage>
        <taxon>Bacteria</taxon>
        <taxon>Pseudomonadati</taxon>
        <taxon>Pseudomonadota</taxon>
        <taxon>Gammaproteobacteria</taxon>
        <taxon>Lysobacterales</taxon>
        <taxon>Rhodanobacteraceae</taxon>
        <taxon>Dyella</taxon>
    </lineage>
</organism>
<comment type="caution">
    <text evidence="1">The sequence shown here is derived from an EMBL/GenBank/DDBJ whole genome shotgun (WGS) entry which is preliminary data.</text>
</comment>
<name>A0A432M7L6_9GAMM</name>
<evidence type="ECO:0000313" key="1">
    <source>
        <dbReference type="EMBL" id="RUL77502.1"/>
    </source>
</evidence>
<dbReference type="EMBL" id="RYYV01000004">
    <property type="protein sequence ID" value="RUL77502.1"/>
    <property type="molecule type" value="Genomic_DNA"/>
</dbReference>
<protein>
    <submittedName>
        <fullName evidence="1">Uncharacterized protein</fullName>
    </submittedName>
</protein>
<dbReference type="AlphaFoldDB" id="A0A432M7L6"/>
<reference evidence="1 2" key="1">
    <citation type="submission" date="2018-12" db="EMBL/GenBank/DDBJ databases">
        <title>Dyella dinghuensis sp. nov. DHOA06 and Dyella choica sp. nov. 4M-K27, isolated from forest soil.</title>
        <authorList>
            <person name="Qiu L.-H."/>
            <person name="Gao Z.-H."/>
        </authorList>
    </citation>
    <scope>NUCLEOTIDE SEQUENCE [LARGE SCALE GENOMIC DNA]</scope>
    <source>
        <strain evidence="1 2">4M-K27</strain>
    </source>
</reference>
<dbReference type="Proteomes" id="UP000274358">
    <property type="component" value="Unassembled WGS sequence"/>
</dbReference>
<proteinExistence type="predicted"/>
<sequence length="155" mass="17861">MQLLTTFSLQKHEGPYESWPMKSLVSKEGFSLGKSIPGYVLEAQYGCRFGYLFVTSWDCPFEESLEVVLTDEQLEIIDYRSIGAAYVSTWLMSHEPLGDSQLLLHCDNGWDVRVTVAPELQLDHRPADSTSFSPYLVKRSSLEKVSMKNPWWKFW</sequence>
<gene>
    <name evidence="1" type="ORF">EKH80_06315</name>
</gene>